<organism evidence="1 2">
    <name type="scientific">Pseudomonas cyclaminis</name>
    <dbReference type="NCBI Taxonomy" id="2781239"/>
    <lineage>
        <taxon>Bacteria</taxon>
        <taxon>Pseudomonadati</taxon>
        <taxon>Pseudomonadota</taxon>
        <taxon>Gammaproteobacteria</taxon>
        <taxon>Pseudomonadales</taxon>
        <taxon>Pseudomonadaceae</taxon>
        <taxon>Pseudomonas</taxon>
    </lineage>
</organism>
<sequence length="367" mass="41526">MLKPIRHSKWSPALAAGQIMMRTFALWLCDPNVKPAHINRANLSKALGTQIEGDWLWEFLKHDVARTPLLDRAVIVANLNDAEKCFLHLWVLRAGGVSTHFSLIPGAQPLPEGMPFQNNVAWGAFKILMEAFYSPGLREDGLPYDAKGKVTSDPSMQVTYKRFKRDFLLEHKIDKDVDAREACVICGAELCKSHIDHWVSKAKYPLLSVCADNLIPMCDECNESPNKGSDPVHTGGSFNDWFHPYQRHPAGAFTLKLSSPLLGVDLKSTDPADAQRLKNLDELFNLKLRWSKELRAEYRKIQRLLERRQKGKPAALTLMQVYTAINEWAQDLSSAEPNHEVHKVLFDALMDPSRLVAWHAELEANFP</sequence>
<evidence type="ECO:0008006" key="3">
    <source>
        <dbReference type="Google" id="ProtNLM"/>
    </source>
</evidence>
<comment type="caution">
    <text evidence="1">The sequence shown here is derived from an EMBL/GenBank/DDBJ whole genome shotgun (WGS) entry which is preliminary data.</text>
</comment>
<protein>
    <recommendedName>
        <fullName evidence="3">HNH endonuclease</fullName>
    </recommendedName>
</protein>
<evidence type="ECO:0000313" key="1">
    <source>
        <dbReference type="EMBL" id="MBE8589519.1"/>
    </source>
</evidence>
<gene>
    <name evidence="1" type="ORF">IQK56_00425</name>
</gene>
<name>A0ABR9SMI3_9PSED</name>
<accession>A0ABR9SMI3</accession>
<proteinExistence type="predicted"/>
<reference evidence="1 2" key="1">
    <citation type="submission" date="2020-10" db="EMBL/GenBank/DDBJ databases">
        <title>The draft genomes of Cyclamen pathogen Pseudomonas sp.</title>
        <authorList>
            <person name="Fujikawa T."/>
            <person name="Sawada H."/>
        </authorList>
    </citation>
    <scope>NUCLEOTIDE SEQUENCE [LARGE SCALE GENOMIC DNA]</scope>
    <source>
        <strain evidence="1 2">MAFF 301449</strain>
    </source>
</reference>
<dbReference type="Proteomes" id="UP000613075">
    <property type="component" value="Unassembled WGS sequence"/>
</dbReference>
<dbReference type="Gene3D" id="1.10.30.50">
    <property type="match status" value="1"/>
</dbReference>
<keyword evidence="2" id="KW-1185">Reference proteome</keyword>
<evidence type="ECO:0000313" key="2">
    <source>
        <dbReference type="Proteomes" id="UP000613075"/>
    </source>
</evidence>
<dbReference type="RefSeq" id="WP_150675391.1">
    <property type="nucleotide sequence ID" value="NZ_JADDUM010000004.1"/>
</dbReference>
<dbReference type="EMBL" id="JADDUM010000004">
    <property type="protein sequence ID" value="MBE8589519.1"/>
    <property type="molecule type" value="Genomic_DNA"/>
</dbReference>